<dbReference type="CDD" id="cd00950">
    <property type="entry name" value="DHDPS"/>
    <property type="match status" value="1"/>
</dbReference>
<evidence type="ECO:0000313" key="18">
    <source>
        <dbReference type="Proteomes" id="UP000178776"/>
    </source>
</evidence>
<accession>A0A1D9LFN2</accession>
<comment type="subcellular location">
    <subcellularLocation>
        <location evidence="12">Cytoplasm</location>
    </subcellularLocation>
</comment>
<name>A0A1D9LFN2_9NEIS</name>
<dbReference type="PRINTS" id="PR00146">
    <property type="entry name" value="DHPICSNTHASE"/>
</dbReference>
<evidence type="ECO:0000256" key="1">
    <source>
        <dbReference type="ARBA" id="ARBA00003294"/>
    </source>
</evidence>
<dbReference type="Gene3D" id="3.20.20.70">
    <property type="entry name" value="Aldolase class I"/>
    <property type="match status" value="1"/>
</dbReference>
<comment type="pathway">
    <text evidence="2 12">Amino-acid biosynthesis; L-lysine biosynthesis via DAP pathway; (S)-tetrahydrodipicolinate from L-aspartate: step 3/4.</text>
</comment>
<evidence type="ECO:0000256" key="9">
    <source>
        <dbReference type="ARBA" id="ARBA00023239"/>
    </source>
</evidence>
<evidence type="ECO:0000256" key="2">
    <source>
        <dbReference type="ARBA" id="ARBA00005120"/>
    </source>
</evidence>
<comment type="subunit">
    <text evidence="12">Homotetramer; dimer of dimers.</text>
</comment>
<dbReference type="GO" id="GO:0005829">
    <property type="term" value="C:cytosol"/>
    <property type="evidence" value="ECO:0007669"/>
    <property type="project" value="TreeGrafter"/>
</dbReference>
<evidence type="ECO:0000256" key="16">
    <source>
        <dbReference type="PIRSR" id="PIRSR001365-3"/>
    </source>
</evidence>
<evidence type="ECO:0000256" key="14">
    <source>
        <dbReference type="PIRSR" id="PIRSR001365-1"/>
    </source>
</evidence>
<comment type="function">
    <text evidence="1 12">Catalyzes the condensation of (S)-aspartate-beta-semialdehyde [(S)-ASA] and pyruvate to 4-hydroxy-tetrahydrodipicolinate (HTPA).</text>
</comment>
<dbReference type="HAMAP" id="MF_00418">
    <property type="entry name" value="DapA"/>
    <property type="match status" value="1"/>
</dbReference>
<comment type="caution">
    <text evidence="12">Was originally thought to be a dihydrodipicolinate synthase (DHDPS), catalyzing the condensation of (S)-aspartate-beta-semialdehyde [(S)-ASA] and pyruvate to dihydrodipicolinate (DHDP). However, it was shown in E.coli that the product of the enzymatic reaction is not dihydrodipicolinate but in fact (4S)-4-hydroxy-2,3,4,5-tetrahydro-(2S)-dipicolinic acid (HTPA), and that the consecutive dehydration reaction leading to DHDP is not spontaneous but catalyzed by DapB.</text>
</comment>
<keyword evidence="8 12" id="KW-0457">Lysine biosynthesis</keyword>
<keyword evidence="6 12" id="KW-0028">Amino-acid biosynthesis</keyword>
<protein>
    <recommendedName>
        <fullName evidence="4 12">4-hydroxy-tetrahydrodipicolinate synthase</fullName>
        <shortName evidence="12">HTPA synthase</shortName>
        <ecNumber evidence="4 12">4.3.3.7</ecNumber>
    </recommendedName>
</protein>
<dbReference type="NCBIfam" id="TIGR00674">
    <property type="entry name" value="dapA"/>
    <property type="match status" value="1"/>
</dbReference>
<sequence length="291" mass="30387">MLTGSLVALVTPMSNDGAVDFAALQRLVEFHIENGTAGIVAVGTTGESATLSVEEHIAVVKAVVEYAKGRVKVIAGAGGNATSEAIELGKLSADVGADMVLSVVPYYNKPTQEGIYQHFKAIADESPLPVILYNVPGRTVADMSNDTALRLAAHPNIVGLKDATGDIGRACDLALRAPEGFALYSGDDATGMAFMLCGGHGVISVTANIAPKQMSELCQAATSGDARKARAINDKLQGLHKQLFVEPNPIPAKWALERMRRIPAGIRLPLTPLSAAAQPLVDAALKQAEVI</sequence>
<evidence type="ECO:0000256" key="3">
    <source>
        <dbReference type="ARBA" id="ARBA00007592"/>
    </source>
</evidence>
<feature type="site" description="L-lysine inhibitor binding" evidence="16">
    <location>
        <position position="84"/>
    </location>
</feature>
<dbReference type="PROSITE" id="PS00665">
    <property type="entry name" value="DHDPS_1"/>
    <property type="match status" value="1"/>
</dbReference>
<comment type="catalytic activity">
    <reaction evidence="11 12">
        <text>L-aspartate 4-semialdehyde + pyruvate = (2S,4S)-4-hydroxy-2,3,4,5-tetrahydrodipicolinate + H2O + H(+)</text>
        <dbReference type="Rhea" id="RHEA:34171"/>
        <dbReference type="ChEBI" id="CHEBI:15361"/>
        <dbReference type="ChEBI" id="CHEBI:15377"/>
        <dbReference type="ChEBI" id="CHEBI:15378"/>
        <dbReference type="ChEBI" id="CHEBI:67139"/>
        <dbReference type="ChEBI" id="CHEBI:537519"/>
        <dbReference type="EC" id="4.3.3.7"/>
    </reaction>
</comment>
<dbReference type="InterPro" id="IPR005263">
    <property type="entry name" value="DapA"/>
</dbReference>
<evidence type="ECO:0000256" key="12">
    <source>
        <dbReference type="HAMAP-Rule" id="MF_00418"/>
    </source>
</evidence>
<dbReference type="Proteomes" id="UP000178776">
    <property type="component" value="Chromosome"/>
</dbReference>
<dbReference type="GO" id="GO:0008840">
    <property type="term" value="F:4-hydroxy-tetrahydrodipicolinate synthase activity"/>
    <property type="evidence" value="ECO:0007669"/>
    <property type="project" value="UniProtKB-UniRule"/>
</dbReference>
<keyword evidence="10 12" id="KW-0704">Schiff base</keyword>
<dbReference type="SMART" id="SM01130">
    <property type="entry name" value="DHDPS"/>
    <property type="match status" value="1"/>
</dbReference>
<feature type="site" description="L-lysine inhibitor binding" evidence="16">
    <location>
        <position position="80"/>
    </location>
</feature>
<keyword evidence="5 12" id="KW-0963">Cytoplasm</keyword>
<feature type="binding site" evidence="12 15">
    <location>
        <position position="45"/>
    </location>
    <ligand>
        <name>pyruvate</name>
        <dbReference type="ChEBI" id="CHEBI:15361"/>
    </ligand>
</feature>
<dbReference type="InterPro" id="IPR002220">
    <property type="entry name" value="DapA-like"/>
</dbReference>
<feature type="binding site" evidence="12 15">
    <location>
        <position position="203"/>
    </location>
    <ligand>
        <name>pyruvate</name>
        <dbReference type="ChEBI" id="CHEBI:15361"/>
    </ligand>
</feature>
<feature type="site" description="L-lysine inhibitor binding; via carbonyl oxygen" evidence="16">
    <location>
        <position position="49"/>
    </location>
</feature>
<evidence type="ECO:0000256" key="10">
    <source>
        <dbReference type="ARBA" id="ARBA00023270"/>
    </source>
</evidence>
<dbReference type="GeneID" id="68841305"/>
<dbReference type="InterPro" id="IPR013785">
    <property type="entry name" value="Aldolase_TIM"/>
</dbReference>
<gene>
    <name evidence="12" type="primary">dapA</name>
    <name evidence="17" type="ORF">BKX93_08765</name>
</gene>
<dbReference type="EMBL" id="CP017707">
    <property type="protein sequence ID" value="AOZ50071.1"/>
    <property type="molecule type" value="Genomic_DNA"/>
</dbReference>
<feature type="site" description="Part of a proton relay during catalysis" evidence="12 16">
    <location>
        <position position="107"/>
    </location>
</feature>
<dbReference type="PROSITE" id="PS00666">
    <property type="entry name" value="DHDPS_2"/>
    <property type="match status" value="1"/>
</dbReference>
<evidence type="ECO:0000256" key="5">
    <source>
        <dbReference type="ARBA" id="ARBA00022490"/>
    </source>
</evidence>
<keyword evidence="9 12" id="KW-0456">Lyase</keyword>
<dbReference type="AlphaFoldDB" id="A0A1D9LFN2"/>
<proteinExistence type="inferred from homology"/>
<keyword evidence="7 12" id="KW-0220">Diaminopimelate biosynthesis</keyword>
<evidence type="ECO:0000256" key="6">
    <source>
        <dbReference type="ARBA" id="ARBA00022605"/>
    </source>
</evidence>
<dbReference type="GO" id="GO:0019877">
    <property type="term" value="P:diaminopimelate biosynthetic process"/>
    <property type="evidence" value="ECO:0007669"/>
    <property type="project" value="UniProtKB-UniRule"/>
</dbReference>
<reference evidence="17 18" key="1">
    <citation type="submission" date="2016-10" db="EMBL/GenBank/DDBJ databases">
        <title>Chromobacterium muskegensis sp. nov., an insecticidal bacterium isolated from Sphagnum bogs.</title>
        <authorList>
            <person name="Sparks M.E."/>
            <person name="Blackburn M.B."/>
            <person name="Gundersen-Rindal D.E."/>
            <person name="Mitchell A."/>
            <person name="Farrar R."/>
            <person name="Kuhar D."/>
        </authorList>
    </citation>
    <scope>NUCLEOTIDE SEQUENCE [LARGE SCALE GENOMIC DNA]</scope>
    <source>
        <strain evidence="17 18">21-1</strain>
    </source>
</reference>
<feature type="site" description="L-lysine inhibitor binding" evidence="16">
    <location>
        <position position="106"/>
    </location>
</feature>
<evidence type="ECO:0000256" key="11">
    <source>
        <dbReference type="ARBA" id="ARBA00047836"/>
    </source>
</evidence>
<dbReference type="PANTHER" id="PTHR12128">
    <property type="entry name" value="DIHYDRODIPICOLINATE SYNTHASE"/>
    <property type="match status" value="1"/>
</dbReference>
<dbReference type="KEGG" id="cvc:BKX93_08765"/>
<dbReference type="GO" id="GO:0009089">
    <property type="term" value="P:lysine biosynthetic process via diaminopimelate"/>
    <property type="evidence" value="ECO:0007669"/>
    <property type="project" value="UniProtKB-UniRule"/>
</dbReference>
<dbReference type="SUPFAM" id="SSF51569">
    <property type="entry name" value="Aldolase"/>
    <property type="match status" value="1"/>
</dbReference>
<dbReference type="UniPathway" id="UPA00034">
    <property type="reaction ID" value="UER00017"/>
</dbReference>
<feature type="active site" description="Schiff-base intermediate with substrate" evidence="12 14">
    <location>
        <position position="161"/>
    </location>
</feature>
<dbReference type="PIRSF" id="PIRSF001365">
    <property type="entry name" value="DHDPS"/>
    <property type="match status" value="1"/>
</dbReference>
<dbReference type="InterPro" id="IPR020624">
    <property type="entry name" value="Schiff_base-form_aldolases_CS"/>
</dbReference>
<feature type="active site" description="Proton donor/acceptor" evidence="12 14">
    <location>
        <position position="133"/>
    </location>
</feature>
<evidence type="ECO:0000313" key="17">
    <source>
        <dbReference type="EMBL" id="AOZ50071.1"/>
    </source>
</evidence>
<dbReference type="Pfam" id="PF00701">
    <property type="entry name" value="DHDPS"/>
    <property type="match status" value="1"/>
</dbReference>
<evidence type="ECO:0000256" key="4">
    <source>
        <dbReference type="ARBA" id="ARBA00012086"/>
    </source>
</evidence>
<comment type="similarity">
    <text evidence="3 12 13">Belongs to the DapA family.</text>
</comment>
<dbReference type="STRING" id="1108595.BKX93_08765"/>
<dbReference type="InterPro" id="IPR020625">
    <property type="entry name" value="Schiff_base-form_aldolases_AS"/>
</dbReference>
<dbReference type="RefSeq" id="WP_046158162.1">
    <property type="nucleotide sequence ID" value="NZ_CP017707.1"/>
</dbReference>
<evidence type="ECO:0000256" key="13">
    <source>
        <dbReference type="PIRNR" id="PIRNR001365"/>
    </source>
</evidence>
<feature type="site" description="Part of a proton relay during catalysis" evidence="12 16">
    <location>
        <position position="44"/>
    </location>
</feature>
<dbReference type="EC" id="4.3.3.7" evidence="4 12"/>
<evidence type="ECO:0000256" key="7">
    <source>
        <dbReference type="ARBA" id="ARBA00022915"/>
    </source>
</evidence>
<dbReference type="PANTHER" id="PTHR12128:SF66">
    <property type="entry name" value="4-HYDROXY-2-OXOGLUTARATE ALDOLASE, MITOCHONDRIAL"/>
    <property type="match status" value="1"/>
</dbReference>
<evidence type="ECO:0000256" key="15">
    <source>
        <dbReference type="PIRSR" id="PIRSR001365-2"/>
    </source>
</evidence>
<organism evidence="17 18">
    <name type="scientific">Chromobacterium vaccinii</name>
    <dbReference type="NCBI Taxonomy" id="1108595"/>
    <lineage>
        <taxon>Bacteria</taxon>
        <taxon>Pseudomonadati</taxon>
        <taxon>Pseudomonadota</taxon>
        <taxon>Betaproteobacteria</taxon>
        <taxon>Neisseriales</taxon>
        <taxon>Chromobacteriaceae</taxon>
        <taxon>Chromobacterium</taxon>
    </lineage>
</organism>
<evidence type="ECO:0000256" key="8">
    <source>
        <dbReference type="ARBA" id="ARBA00023154"/>
    </source>
</evidence>